<evidence type="ECO:0000313" key="4">
    <source>
        <dbReference type="Proteomes" id="UP000008141"/>
    </source>
</evidence>
<dbReference type="PANTHER" id="PTHR14625:SF3">
    <property type="entry name" value="MICROCEPHALIN"/>
    <property type="match status" value="1"/>
</dbReference>
<keyword evidence="4" id="KW-1185">Reference proteome</keyword>
<dbReference type="Proteomes" id="UP000008141">
    <property type="component" value="Unassembled WGS sequence"/>
</dbReference>
<dbReference type="PANTHER" id="PTHR14625">
    <property type="entry name" value="MICROCEPHALIN"/>
    <property type="match status" value="1"/>
</dbReference>
<feature type="region of interest" description="Disordered" evidence="1">
    <location>
        <begin position="158"/>
        <end position="242"/>
    </location>
</feature>
<feature type="domain" description="BRCT" evidence="2">
    <location>
        <begin position="8"/>
        <end position="111"/>
    </location>
</feature>
<feature type="domain" description="BRCT" evidence="2">
    <location>
        <begin position="649"/>
        <end position="709"/>
    </location>
</feature>
<dbReference type="GO" id="GO:0000278">
    <property type="term" value="P:mitotic cell cycle"/>
    <property type="evidence" value="ECO:0007669"/>
    <property type="project" value="TreeGrafter"/>
</dbReference>
<dbReference type="PROSITE" id="PS50172">
    <property type="entry name" value="BRCT"/>
    <property type="match status" value="2"/>
</dbReference>
<feature type="region of interest" description="Disordered" evidence="1">
    <location>
        <begin position="262"/>
        <end position="410"/>
    </location>
</feature>
<feature type="compositionally biased region" description="Gly residues" evidence="1">
    <location>
        <begin position="269"/>
        <end position="279"/>
    </location>
</feature>
<dbReference type="RefSeq" id="XP_005851154.1">
    <property type="nucleotide sequence ID" value="XM_005851092.1"/>
</dbReference>
<feature type="compositionally biased region" description="Polar residues" evidence="1">
    <location>
        <begin position="475"/>
        <end position="485"/>
    </location>
</feature>
<dbReference type="CDD" id="cd17736">
    <property type="entry name" value="BRCT_microcephalin_rpt2"/>
    <property type="match status" value="1"/>
</dbReference>
<proteinExistence type="predicted"/>
<feature type="compositionally biased region" description="Low complexity" evidence="1">
    <location>
        <begin position="557"/>
        <end position="599"/>
    </location>
</feature>
<feature type="compositionally biased region" description="Acidic residues" evidence="1">
    <location>
        <begin position="349"/>
        <end position="361"/>
    </location>
</feature>
<dbReference type="InterPro" id="IPR022047">
    <property type="entry name" value="Microcephalin-like"/>
</dbReference>
<feature type="compositionally biased region" description="Gly residues" evidence="1">
    <location>
        <begin position="308"/>
        <end position="318"/>
    </location>
</feature>
<dbReference type="KEGG" id="cvr:CHLNCDRAFT_137765"/>
<feature type="region of interest" description="Disordered" evidence="1">
    <location>
        <begin position="116"/>
        <end position="142"/>
    </location>
</feature>
<dbReference type="Pfam" id="PF00533">
    <property type="entry name" value="BRCT"/>
    <property type="match status" value="1"/>
</dbReference>
<feature type="compositionally biased region" description="Low complexity" evidence="1">
    <location>
        <begin position="319"/>
        <end position="333"/>
    </location>
</feature>
<feature type="compositionally biased region" description="Basic and acidic residues" evidence="1">
    <location>
        <begin position="370"/>
        <end position="383"/>
    </location>
</feature>
<dbReference type="OrthoDB" id="2384350at2759"/>
<accession>E1Z4G0</accession>
<reference evidence="3 4" key="1">
    <citation type="journal article" date="2010" name="Plant Cell">
        <title>The Chlorella variabilis NC64A genome reveals adaptation to photosymbiosis, coevolution with viruses, and cryptic sex.</title>
        <authorList>
            <person name="Blanc G."/>
            <person name="Duncan G."/>
            <person name="Agarkova I."/>
            <person name="Borodovsky M."/>
            <person name="Gurnon J."/>
            <person name="Kuo A."/>
            <person name="Lindquist E."/>
            <person name="Lucas S."/>
            <person name="Pangilinan J."/>
            <person name="Polle J."/>
            <person name="Salamov A."/>
            <person name="Terry A."/>
            <person name="Yamada T."/>
            <person name="Dunigan D.D."/>
            <person name="Grigoriev I.V."/>
            <person name="Claverie J.M."/>
            <person name="Van Etten J.L."/>
        </authorList>
    </citation>
    <scope>NUCLEOTIDE SEQUENCE [LARGE SCALE GENOMIC DNA]</scope>
    <source>
        <strain evidence="3 4">NC64A</strain>
    </source>
</reference>
<name>E1Z4G0_CHLVA</name>
<evidence type="ECO:0000259" key="2">
    <source>
        <dbReference type="PROSITE" id="PS50172"/>
    </source>
</evidence>
<dbReference type="GeneID" id="17358552"/>
<sequence length="819" mass="85364">MSEGKGAAVPRVLEDVVACILGVSNAKAAITARIDKHGGRVAARLGKDVSHIVWERRHSRRPSDKAADEAELLELFHKLEKMDYPPVVVSPLWVEESIKAGRRLVERKYLVKKPTESLLGRTPGTAGAAKKRKRPAAAPLPKPAEAYDIDDLNFSSTQQIQGQGGQDEAAVVPSGTAVGDGEVTSPRGGAPAKQQRGAAGRGAKKQQARGMPTVVELLSDDEEEGWQQEEPQQGAPPPLQQAGKIGTETQAVANILTIDLPDDCHLGRTPGGGSAGTGGAAEDEEDDLDTPLALRIARSSAERARGWASGGSSGGGRLGAPAPAAGAADGGAAADKRSRLALASGPCEQAEEQAAVDDAGEAEGMQVDEQAAHQDEQHLDEASPQHLPDGAPREQQAAEQQATGAVRAAAAVKGVAERFSVRQLVRHPERPVLVHKGTPLAASLPPSPAETKPADPIPIPVVERVASPWALAEQGPTQSPASQPDGTAGKPEASGRASLGRPKAGGRRSLLGVSNMRSIGGSGATPSSAVRPPPGGEGKLPTPWSTLRPWDGKAAAHEAAAAAASGDENQGGSCEPQQQQQPQQAGPGVGPGPQQEEAQLSGDRLPQQQRAAPPAGSTGPGPTHGCIALTSVDAAVVDLARSATRRLRGLRVCPEGREEGQVTHLVIGGERRTLKLMLAVANGAWLLSPQWVTASLEAGRWLPESQFPAKVRFEAAAERARSLLEVLDAQPLLHDRAVYVHLPEKARKLMAANVAALKRVLAVLGAKVAPPKSCNLCIVVGGGARPPHIPKKALCVKEEWLLQAAERFELPALEEYALE</sequence>
<dbReference type="SMART" id="SM00292">
    <property type="entry name" value="BRCT"/>
    <property type="match status" value="2"/>
</dbReference>
<gene>
    <name evidence="3" type="ORF">CHLNCDRAFT_137765</name>
</gene>
<dbReference type="InterPro" id="IPR036420">
    <property type="entry name" value="BRCT_dom_sf"/>
</dbReference>
<feature type="region of interest" description="Disordered" evidence="1">
    <location>
        <begin position="428"/>
        <end position="624"/>
    </location>
</feature>
<dbReference type="STRING" id="554065.E1Z4G0"/>
<dbReference type="InParanoid" id="E1Z4G0"/>
<feature type="compositionally biased region" description="Low complexity" evidence="1">
    <location>
        <begin position="187"/>
        <end position="198"/>
    </location>
</feature>
<dbReference type="Gene3D" id="3.40.50.10190">
    <property type="entry name" value="BRCT domain"/>
    <property type="match status" value="2"/>
</dbReference>
<dbReference type="AlphaFoldDB" id="E1Z4G0"/>
<dbReference type="EMBL" id="GL433836">
    <property type="protein sequence ID" value="EFN59052.1"/>
    <property type="molecule type" value="Genomic_DNA"/>
</dbReference>
<dbReference type="eggNOG" id="KOG4362">
    <property type="taxonomic scope" value="Eukaryota"/>
</dbReference>
<organism evidence="4">
    <name type="scientific">Chlorella variabilis</name>
    <name type="common">Green alga</name>
    <dbReference type="NCBI Taxonomy" id="554065"/>
    <lineage>
        <taxon>Eukaryota</taxon>
        <taxon>Viridiplantae</taxon>
        <taxon>Chlorophyta</taxon>
        <taxon>core chlorophytes</taxon>
        <taxon>Trebouxiophyceae</taxon>
        <taxon>Chlorellales</taxon>
        <taxon>Chlorellaceae</taxon>
        <taxon>Chlorella clade</taxon>
        <taxon>Chlorella</taxon>
    </lineage>
</organism>
<dbReference type="InterPro" id="IPR001357">
    <property type="entry name" value="BRCT_dom"/>
</dbReference>
<evidence type="ECO:0000256" key="1">
    <source>
        <dbReference type="SAM" id="MobiDB-lite"/>
    </source>
</evidence>
<feature type="compositionally biased region" description="Low complexity" evidence="1">
    <location>
        <begin position="394"/>
        <end position="410"/>
    </location>
</feature>
<dbReference type="SUPFAM" id="SSF52113">
    <property type="entry name" value="BRCT domain"/>
    <property type="match status" value="2"/>
</dbReference>
<feature type="compositionally biased region" description="Acidic residues" evidence="1">
    <location>
        <begin position="218"/>
        <end position="227"/>
    </location>
</feature>
<evidence type="ECO:0000313" key="3">
    <source>
        <dbReference type="EMBL" id="EFN59052.1"/>
    </source>
</evidence>
<feature type="compositionally biased region" description="Low complexity" evidence="1">
    <location>
        <begin position="290"/>
        <end position="299"/>
    </location>
</feature>
<protein>
    <recommendedName>
        <fullName evidence="2">BRCT domain-containing protein</fullName>
    </recommendedName>
</protein>
<feature type="compositionally biased region" description="Low complexity" evidence="1">
    <location>
        <begin position="611"/>
        <end position="624"/>
    </location>
</feature>